<evidence type="ECO:0000256" key="1">
    <source>
        <dbReference type="ARBA" id="ARBA00010605"/>
    </source>
</evidence>
<reference evidence="5 6" key="1">
    <citation type="submission" date="2016-03" db="EMBL/GenBank/DDBJ databases">
        <authorList>
            <person name="Ploux O."/>
        </authorList>
    </citation>
    <scope>NUCLEOTIDE SEQUENCE [LARGE SCALE GENOMIC DNA]</scope>
    <source>
        <strain evidence="5 6">URUG2</strain>
    </source>
</reference>
<proteinExistence type="inferred from homology"/>
<dbReference type="InterPro" id="IPR036935">
    <property type="entry name" value="Ribosomal_bL9_N_sf"/>
</dbReference>
<dbReference type="AlphaFoldDB" id="A0A2D3UR63"/>
<sequence length="285" mass="31537">MALPLRTRSICLRTSSLPAIPSQSRGAKKMARPSGMTTAKLLKDLPTFGRAGSLVPIPTGQMRNRFFPLRIADYVTQSERRSIKLNNIPVERDYNFGKEEEGAVFDDSTAPFGGMNAYAEEQERVERMSRRNKGVEVEKLTVERSLELLEIFVHPRLDFYRQPLPPVIEDEPVKEAPKERMRTASSAAADLLEARTAVPKAKPNAGPQGIYGSVSAQDVLVAIRAAIHSNDEAAKIQLREEDIVFLDDKVGRAVKSVGDFTVEIGVKGAEKGIKRTVRVIPQEVV</sequence>
<dbReference type="GeneID" id="35597012"/>
<dbReference type="STRING" id="112498.A0A2D3UR63"/>
<dbReference type="Pfam" id="PF01281">
    <property type="entry name" value="Ribosomal_L9_N"/>
    <property type="match status" value="1"/>
</dbReference>
<name>A0A2D3UR63_9PEZI</name>
<keyword evidence="3" id="KW-0687">Ribonucleoprotein</keyword>
<evidence type="ECO:0000313" key="6">
    <source>
        <dbReference type="Proteomes" id="UP000225277"/>
    </source>
</evidence>
<dbReference type="GO" id="GO:0005840">
    <property type="term" value="C:ribosome"/>
    <property type="evidence" value="ECO:0007669"/>
    <property type="project" value="UniProtKB-KW"/>
</dbReference>
<accession>A0A2D3UR63</accession>
<keyword evidence="6" id="KW-1185">Reference proteome</keyword>
<protein>
    <recommendedName>
        <fullName evidence="4">Ribosomal protein L9 domain-containing protein</fullName>
    </recommendedName>
</protein>
<dbReference type="Gene3D" id="3.40.5.10">
    <property type="entry name" value="Ribosomal protein L9, N-terminal domain"/>
    <property type="match status" value="1"/>
</dbReference>
<dbReference type="OrthoDB" id="5555409at2759"/>
<evidence type="ECO:0000256" key="2">
    <source>
        <dbReference type="ARBA" id="ARBA00022980"/>
    </source>
</evidence>
<evidence type="ECO:0000259" key="4">
    <source>
        <dbReference type="Pfam" id="PF01281"/>
    </source>
</evidence>
<evidence type="ECO:0000256" key="3">
    <source>
        <dbReference type="ARBA" id="ARBA00023274"/>
    </source>
</evidence>
<feature type="domain" description="Ribosomal protein L9" evidence="4">
    <location>
        <begin position="41"/>
        <end position="81"/>
    </location>
</feature>
<keyword evidence="2" id="KW-0689">Ribosomal protein</keyword>
<dbReference type="Proteomes" id="UP000225277">
    <property type="component" value="Unassembled WGS sequence"/>
</dbReference>
<evidence type="ECO:0000313" key="5">
    <source>
        <dbReference type="EMBL" id="CZT15945.1"/>
    </source>
</evidence>
<dbReference type="InterPro" id="IPR020070">
    <property type="entry name" value="Ribosomal_bL9_N"/>
</dbReference>
<organism evidence="5 6">
    <name type="scientific">Ramularia collo-cygni</name>
    <dbReference type="NCBI Taxonomy" id="112498"/>
    <lineage>
        <taxon>Eukaryota</taxon>
        <taxon>Fungi</taxon>
        <taxon>Dikarya</taxon>
        <taxon>Ascomycota</taxon>
        <taxon>Pezizomycotina</taxon>
        <taxon>Dothideomycetes</taxon>
        <taxon>Dothideomycetidae</taxon>
        <taxon>Mycosphaerellales</taxon>
        <taxon>Mycosphaerellaceae</taxon>
        <taxon>Ramularia</taxon>
    </lineage>
</organism>
<dbReference type="EMBL" id="FJUY01000002">
    <property type="protein sequence ID" value="CZT15945.1"/>
    <property type="molecule type" value="Genomic_DNA"/>
</dbReference>
<gene>
    <name evidence="5" type="ORF">RCC_01784</name>
</gene>
<comment type="similarity">
    <text evidence="1">Belongs to the bacterial ribosomal protein bL9 family.</text>
</comment>
<dbReference type="GO" id="GO:1990904">
    <property type="term" value="C:ribonucleoprotein complex"/>
    <property type="evidence" value="ECO:0007669"/>
    <property type="project" value="UniProtKB-KW"/>
</dbReference>
<dbReference type="RefSeq" id="XP_023622838.1">
    <property type="nucleotide sequence ID" value="XM_023767070.1"/>
</dbReference>